<proteinExistence type="predicted"/>
<dbReference type="PANTHER" id="PTHR31479">
    <property type="entry name" value="ALPHA/BETA-HYDROLASES SUPERFAMILY PROTEIN"/>
    <property type="match status" value="1"/>
</dbReference>
<evidence type="ECO:0000313" key="2">
    <source>
        <dbReference type="Proteomes" id="UP000823775"/>
    </source>
</evidence>
<dbReference type="SUPFAM" id="SSF53474">
    <property type="entry name" value="alpha/beta-Hydrolases"/>
    <property type="match status" value="1"/>
</dbReference>
<name>A0ABS8WKP0_DATST</name>
<keyword evidence="2" id="KW-1185">Reference proteome</keyword>
<sequence>MASDRDQIFSLSGPIYLTTILDWRNASHRRSIAASLVKGVSTLERDRQQNRQGPHALAQPWWESFNFRLIQTLVDGKDRSIFGAIFQYKFPNYMSSHNYQNPPNYVIAFRGTIMKRKSISQDLKLNLRIIVNRQCSSSRFSTGLQAVQNIIQNHGISNIWLAGHSKGSAIALIIGRDMAKIGIHLETYLFNPPFASLPIDKINNDTLKHGIRCAHSLITGGLAFTVNMMSTSTNRPSDNDDTFTKLCGWIPYLFVNPSDLICSGYLGYFEHMEKMIESGADEMARIVTRNSIRSIIATAIGKESEPSQNLPSAYVITNLSPRPYPEKLAHGVSQWWTPDLRCNYKRYQFW</sequence>
<dbReference type="EMBL" id="JACEIK010008505">
    <property type="protein sequence ID" value="MCE3051403.1"/>
    <property type="molecule type" value="Genomic_DNA"/>
</dbReference>
<dbReference type="PANTHER" id="PTHR31479:SF4">
    <property type="entry name" value="FUNGAL LIPASE-LIKE DOMAIN-CONTAINING PROTEIN"/>
    <property type="match status" value="1"/>
</dbReference>
<evidence type="ECO:0000313" key="1">
    <source>
        <dbReference type="EMBL" id="MCE3051403.1"/>
    </source>
</evidence>
<evidence type="ECO:0008006" key="3">
    <source>
        <dbReference type="Google" id="ProtNLM"/>
    </source>
</evidence>
<reference evidence="1 2" key="1">
    <citation type="journal article" date="2021" name="BMC Genomics">
        <title>Datura genome reveals duplications of psychoactive alkaloid biosynthetic genes and high mutation rate following tissue culture.</title>
        <authorList>
            <person name="Rajewski A."/>
            <person name="Carter-House D."/>
            <person name="Stajich J."/>
            <person name="Litt A."/>
        </authorList>
    </citation>
    <scope>NUCLEOTIDE SEQUENCE [LARGE SCALE GENOMIC DNA]</scope>
    <source>
        <strain evidence="1">AR-01</strain>
    </source>
</reference>
<dbReference type="Proteomes" id="UP000823775">
    <property type="component" value="Unassembled WGS sequence"/>
</dbReference>
<protein>
    <recommendedName>
        <fullName evidence="3">Fungal lipase-like domain-containing protein</fullName>
    </recommendedName>
</protein>
<dbReference type="Gene3D" id="3.40.50.1820">
    <property type="entry name" value="alpha/beta hydrolase"/>
    <property type="match status" value="1"/>
</dbReference>
<organism evidence="1 2">
    <name type="scientific">Datura stramonium</name>
    <name type="common">Jimsonweed</name>
    <name type="synonym">Common thornapple</name>
    <dbReference type="NCBI Taxonomy" id="4076"/>
    <lineage>
        <taxon>Eukaryota</taxon>
        <taxon>Viridiplantae</taxon>
        <taxon>Streptophyta</taxon>
        <taxon>Embryophyta</taxon>
        <taxon>Tracheophyta</taxon>
        <taxon>Spermatophyta</taxon>
        <taxon>Magnoliopsida</taxon>
        <taxon>eudicotyledons</taxon>
        <taxon>Gunneridae</taxon>
        <taxon>Pentapetalae</taxon>
        <taxon>asterids</taxon>
        <taxon>lamiids</taxon>
        <taxon>Solanales</taxon>
        <taxon>Solanaceae</taxon>
        <taxon>Solanoideae</taxon>
        <taxon>Datureae</taxon>
        <taxon>Datura</taxon>
    </lineage>
</organism>
<comment type="caution">
    <text evidence="1">The sequence shown here is derived from an EMBL/GenBank/DDBJ whole genome shotgun (WGS) entry which is preliminary data.</text>
</comment>
<accession>A0ABS8WKP0</accession>
<dbReference type="InterPro" id="IPR029058">
    <property type="entry name" value="AB_hydrolase_fold"/>
</dbReference>
<gene>
    <name evidence="1" type="ORF">HAX54_049736</name>
</gene>